<accession>A0A0S4XQS5</accession>
<gene>
    <name evidence="9" type="ORF">BN3087_600010</name>
</gene>
<dbReference type="EMBL" id="FAXN01000063">
    <property type="protein sequence ID" value="CUV66113.1"/>
    <property type="molecule type" value="Genomic_DNA"/>
</dbReference>
<comment type="similarity">
    <text evidence="6">Belongs to the peptidase M48 family.</text>
</comment>
<dbReference type="AlphaFoldDB" id="A0A0S4XQS5"/>
<keyword evidence="7" id="KW-1133">Transmembrane helix</keyword>
<dbReference type="GO" id="GO:0016020">
    <property type="term" value="C:membrane"/>
    <property type="evidence" value="ECO:0007669"/>
    <property type="project" value="TreeGrafter"/>
</dbReference>
<sequence>MTLLVTWFKSGDSAKHTDVMDILEDGFKLNDIYYSINDIKIHSRIANTPRRVDFSDGISVFIYENEKFDMALQHAGFKTKKTAHHLESKMHYALLSLAVLLLMGWWTLFYGADFAANIGARYIPSSALNDLSEKTMKFLDDEFLGDSKLTIQEKQKLQAVFDRVTSGDKSYKLHFRSAYIGPNAFALPNGDIVLLDDLVKLSTDKEYRDIAGVLAHEQGHVVYKHSLKNAIKTTISGAMAAYFVGDVSALANGLGAFMINGHYSREHEREADRYALDRLHALNIDTKPTAKLFEELQKLEGEKKGEKGNDIFATHPDTSERIKLFRDGK</sequence>
<protein>
    <submittedName>
        <fullName evidence="9">Putative Peptidase M48 Ste24p</fullName>
    </submittedName>
</protein>
<proteinExistence type="inferred from homology"/>
<feature type="domain" description="Peptidase M48" evidence="8">
    <location>
        <begin position="160"/>
        <end position="323"/>
    </location>
</feature>
<dbReference type="InterPro" id="IPR001915">
    <property type="entry name" value="Peptidase_M48"/>
</dbReference>
<evidence type="ECO:0000256" key="6">
    <source>
        <dbReference type="RuleBase" id="RU003983"/>
    </source>
</evidence>
<dbReference type="GO" id="GO:0004222">
    <property type="term" value="F:metalloendopeptidase activity"/>
    <property type="evidence" value="ECO:0007669"/>
    <property type="project" value="InterPro"/>
</dbReference>
<keyword evidence="2" id="KW-0479">Metal-binding</keyword>
<keyword evidence="3 6" id="KW-0378">Hydrolase</keyword>
<evidence type="ECO:0000256" key="7">
    <source>
        <dbReference type="SAM" id="Phobius"/>
    </source>
</evidence>
<comment type="cofactor">
    <cofactor evidence="6">
        <name>Zn(2+)</name>
        <dbReference type="ChEBI" id="CHEBI:29105"/>
    </cofactor>
    <text evidence="6">Binds 1 zinc ion per subunit.</text>
</comment>
<evidence type="ECO:0000313" key="9">
    <source>
        <dbReference type="EMBL" id="CUV66113.1"/>
    </source>
</evidence>
<evidence type="ECO:0000256" key="5">
    <source>
        <dbReference type="ARBA" id="ARBA00023049"/>
    </source>
</evidence>
<feature type="transmembrane region" description="Helical" evidence="7">
    <location>
        <begin position="90"/>
        <end position="112"/>
    </location>
</feature>
<dbReference type="Gene3D" id="3.30.2010.10">
    <property type="entry name" value="Metalloproteases ('zincins'), catalytic domain"/>
    <property type="match status" value="1"/>
</dbReference>
<reference evidence="9" key="1">
    <citation type="submission" date="2015-11" db="EMBL/GenBank/DDBJ databases">
        <authorList>
            <person name="Zhang Y."/>
            <person name="Guo Z."/>
        </authorList>
    </citation>
    <scope>NUCLEOTIDE SEQUENCE</scope>
    <source>
        <strain evidence="9">BN30871</strain>
    </source>
</reference>
<dbReference type="CDD" id="cd07332">
    <property type="entry name" value="M48C_Oma1_like"/>
    <property type="match status" value="1"/>
</dbReference>
<dbReference type="Pfam" id="PF01435">
    <property type="entry name" value="Peptidase_M48"/>
    <property type="match status" value="1"/>
</dbReference>
<keyword evidence="4 6" id="KW-0862">Zinc</keyword>
<evidence type="ECO:0000256" key="3">
    <source>
        <dbReference type="ARBA" id="ARBA00022801"/>
    </source>
</evidence>
<dbReference type="GO" id="GO:0051603">
    <property type="term" value="P:proteolysis involved in protein catabolic process"/>
    <property type="evidence" value="ECO:0007669"/>
    <property type="project" value="TreeGrafter"/>
</dbReference>
<organism evidence="9">
    <name type="scientific">Sulfurovum sp. enrichment culture clone C5</name>
    <dbReference type="NCBI Taxonomy" id="497650"/>
    <lineage>
        <taxon>Bacteria</taxon>
        <taxon>Pseudomonadati</taxon>
        <taxon>Campylobacterota</taxon>
        <taxon>Epsilonproteobacteria</taxon>
        <taxon>Campylobacterales</taxon>
        <taxon>Sulfurovaceae</taxon>
        <taxon>Sulfurovum</taxon>
        <taxon>environmental samples</taxon>
    </lineage>
</organism>
<keyword evidence="1 6" id="KW-0645">Protease</keyword>
<evidence type="ECO:0000259" key="8">
    <source>
        <dbReference type="Pfam" id="PF01435"/>
    </source>
</evidence>
<evidence type="ECO:0000256" key="1">
    <source>
        <dbReference type="ARBA" id="ARBA00022670"/>
    </source>
</evidence>
<keyword evidence="7" id="KW-0472">Membrane</keyword>
<dbReference type="PANTHER" id="PTHR22726">
    <property type="entry name" value="METALLOENDOPEPTIDASE OMA1"/>
    <property type="match status" value="1"/>
</dbReference>
<dbReference type="GO" id="GO:0046872">
    <property type="term" value="F:metal ion binding"/>
    <property type="evidence" value="ECO:0007669"/>
    <property type="project" value="UniProtKB-KW"/>
</dbReference>
<evidence type="ECO:0000256" key="2">
    <source>
        <dbReference type="ARBA" id="ARBA00022723"/>
    </source>
</evidence>
<name>A0A0S4XQS5_9BACT</name>
<dbReference type="PANTHER" id="PTHR22726:SF1">
    <property type="entry name" value="METALLOENDOPEPTIDASE OMA1, MITOCHONDRIAL"/>
    <property type="match status" value="1"/>
</dbReference>
<dbReference type="InterPro" id="IPR051156">
    <property type="entry name" value="Mito/Outer_Membr_Metalloprot"/>
</dbReference>
<keyword evidence="7" id="KW-0812">Transmembrane</keyword>
<evidence type="ECO:0000256" key="4">
    <source>
        <dbReference type="ARBA" id="ARBA00022833"/>
    </source>
</evidence>
<keyword evidence="5 6" id="KW-0482">Metalloprotease</keyword>